<dbReference type="EMBL" id="JBHSWU010000001">
    <property type="protein sequence ID" value="MFC6722867.1"/>
    <property type="molecule type" value="Genomic_DNA"/>
</dbReference>
<sequence length="176" mass="19825">MKETPETRKTQRERSPVETNVYDSRYPNTIRPTTRPGDTHEDDTEGIDPSEVLDALSTSRANIVADIVGHPRGMPSKKELDHTNPSLALSTITEHLHSIEDVSLIESIRVDHAGNARDDLNAFFFLTDEARQLFDRNNLFDEDAYQSVYQEIQMPDEIQSAENADRPSVNATTVTV</sequence>
<accession>A0ABD5RUK4</accession>
<name>A0ABD5RUK4_9EURY</name>
<dbReference type="Proteomes" id="UP001596328">
    <property type="component" value="Unassembled WGS sequence"/>
</dbReference>
<evidence type="ECO:0000313" key="2">
    <source>
        <dbReference type="EMBL" id="MFC6722867.1"/>
    </source>
</evidence>
<dbReference type="AlphaFoldDB" id="A0ABD5RUK4"/>
<dbReference type="Gene3D" id="1.10.10.10">
    <property type="entry name" value="Winged helix-like DNA-binding domain superfamily/Winged helix DNA-binding domain"/>
    <property type="match status" value="1"/>
</dbReference>
<organism evidence="2 3">
    <name type="scientific">Halobium palmae</name>
    <dbReference type="NCBI Taxonomy" id="1776492"/>
    <lineage>
        <taxon>Archaea</taxon>
        <taxon>Methanobacteriati</taxon>
        <taxon>Methanobacteriota</taxon>
        <taxon>Stenosarchaea group</taxon>
        <taxon>Halobacteria</taxon>
        <taxon>Halobacteriales</taxon>
        <taxon>Haloferacaceae</taxon>
        <taxon>Halobium</taxon>
    </lineage>
</organism>
<dbReference type="InterPro" id="IPR036388">
    <property type="entry name" value="WH-like_DNA-bd_sf"/>
</dbReference>
<keyword evidence="3" id="KW-1185">Reference proteome</keyword>
<proteinExistence type="predicted"/>
<feature type="compositionally biased region" description="Polar residues" evidence="1">
    <location>
        <begin position="17"/>
        <end position="32"/>
    </location>
</feature>
<feature type="compositionally biased region" description="Basic and acidic residues" evidence="1">
    <location>
        <begin position="1"/>
        <end position="16"/>
    </location>
</feature>
<evidence type="ECO:0000313" key="3">
    <source>
        <dbReference type="Proteomes" id="UP001596328"/>
    </source>
</evidence>
<feature type="region of interest" description="Disordered" evidence="1">
    <location>
        <begin position="1"/>
        <end position="48"/>
    </location>
</feature>
<gene>
    <name evidence="2" type="ORF">ACFQE1_00305</name>
</gene>
<protein>
    <submittedName>
        <fullName evidence="2">ArsR family transcriptional regulator</fullName>
    </submittedName>
</protein>
<reference evidence="2 3" key="1">
    <citation type="journal article" date="2019" name="Int. J. Syst. Evol. Microbiol.">
        <title>The Global Catalogue of Microorganisms (GCM) 10K type strain sequencing project: providing services to taxonomists for standard genome sequencing and annotation.</title>
        <authorList>
            <consortium name="The Broad Institute Genomics Platform"/>
            <consortium name="The Broad Institute Genome Sequencing Center for Infectious Disease"/>
            <person name="Wu L."/>
            <person name="Ma J."/>
        </authorList>
    </citation>
    <scope>NUCLEOTIDE SEQUENCE [LARGE SCALE GENOMIC DNA]</scope>
    <source>
        <strain evidence="2 3">NBRC 111368</strain>
    </source>
</reference>
<comment type="caution">
    <text evidence="2">The sequence shown here is derived from an EMBL/GenBank/DDBJ whole genome shotgun (WGS) entry which is preliminary data.</text>
</comment>
<evidence type="ECO:0000256" key="1">
    <source>
        <dbReference type="SAM" id="MobiDB-lite"/>
    </source>
</evidence>